<evidence type="ECO:0000313" key="3">
    <source>
        <dbReference type="Proteomes" id="UP000012179"/>
    </source>
</evidence>
<keyword evidence="3" id="KW-1185">Reference proteome</keyword>
<dbReference type="EMBL" id="CP021106">
    <property type="protein sequence ID" value="ARO87848.1"/>
    <property type="molecule type" value="Genomic_DNA"/>
</dbReference>
<dbReference type="OrthoDB" id="8565357at2"/>
<dbReference type="AlphaFoldDB" id="A0A1W6SPW2"/>
<gene>
    <name evidence="2" type="ORF">EBAPG3_008760</name>
</gene>
<organism evidence="2 3">
    <name type="scientific">Nitrosospira lacus</name>
    <dbReference type="NCBI Taxonomy" id="1288494"/>
    <lineage>
        <taxon>Bacteria</taxon>
        <taxon>Pseudomonadati</taxon>
        <taxon>Pseudomonadota</taxon>
        <taxon>Betaproteobacteria</taxon>
        <taxon>Nitrosomonadales</taxon>
        <taxon>Nitrosomonadaceae</taxon>
        <taxon>Nitrosospira</taxon>
    </lineage>
</organism>
<dbReference type="KEGG" id="nlc:EBAPG3_008760"/>
<protein>
    <submittedName>
        <fullName evidence="2">Uncharacterized protein</fullName>
    </submittedName>
</protein>
<proteinExistence type="predicted"/>
<name>A0A1W6SPW2_9PROT</name>
<dbReference type="Proteomes" id="UP000012179">
    <property type="component" value="Chromosome"/>
</dbReference>
<dbReference type="RefSeq" id="WP_004178498.1">
    <property type="nucleotide sequence ID" value="NZ_CP021106.3"/>
</dbReference>
<accession>A0A1W6SPW2</accession>
<evidence type="ECO:0000313" key="2">
    <source>
        <dbReference type="EMBL" id="ARO87848.1"/>
    </source>
</evidence>
<sequence length="114" mass="11983">MAAKSRPGSGGYGISRAGTFSGKNADAGIVADAFLSTRTVSAGIKKPGIPSGTPEWLKTMLETIIGRRGNAIEVPGFQTLTFSASPTKAECEALYSYTNQIRQSVENILARLDS</sequence>
<evidence type="ECO:0000256" key="1">
    <source>
        <dbReference type="SAM" id="MobiDB-lite"/>
    </source>
</evidence>
<feature type="region of interest" description="Disordered" evidence="1">
    <location>
        <begin position="1"/>
        <end position="20"/>
    </location>
</feature>
<dbReference type="eggNOG" id="ENOG50315TM">
    <property type="taxonomic scope" value="Bacteria"/>
</dbReference>
<reference evidence="2 3" key="1">
    <citation type="journal article" date="2015" name="Int. J. Syst. Evol. Microbiol.">
        <title>Nitrosospira lacus sp. nov., a psychrotolerant, ammonia-oxidizing bacterium from sandy lake sediment.</title>
        <authorList>
            <person name="Urakawa H."/>
            <person name="Garcia J.C."/>
            <person name="Nielsen J.L."/>
            <person name="Le V.Q."/>
            <person name="Kozlowski J.A."/>
            <person name="Stein L.Y."/>
            <person name="Lim C.K."/>
            <person name="Pommerening-Roser A."/>
            <person name="Martens-Habbena W."/>
            <person name="Stahl D.A."/>
            <person name="Klotz M.G."/>
        </authorList>
    </citation>
    <scope>NUCLEOTIDE SEQUENCE [LARGE SCALE GENOMIC DNA]</scope>
    <source>
        <strain evidence="2 3">APG3</strain>
    </source>
</reference>